<evidence type="ECO:0000259" key="3">
    <source>
        <dbReference type="Pfam" id="PF22933"/>
    </source>
</evidence>
<keyword evidence="1" id="KW-0472">Membrane</keyword>
<evidence type="ECO:0000313" key="9">
    <source>
        <dbReference type="Proteomes" id="UP000007797"/>
    </source>
</evidence>
<dbReference type="Gene3D" id="2.10.25.10">
    <property type="entry name" value="Laminin"/>
    <property type="match status" value="1"/>
</dbReference>
<name>F4PXH2_CACFS</name>
<keyword evidence="2" id="KW-0732">Signal</keyword>
<dbReference type="InterPro" id="IPR055462">
    <property type="entry name" value="DUF7034"/>
</dbReference>
<evidence type="ECO:0000256" key="1">
    <source>
        <dbReference type="SAM" id="Phobius"/>
    </source>
</evidence>
<evidence type="ECO:0000259" key="4">
    <source>
        <dbReference type="Pfam" id="PF23033"/>
    </source>
</evidence>
<dbReference type="OrthoDB" id="21427at2759"/>
<dbReference type="Pfam" id="PF23034">
    <property type="entry name" value="DUF7035"/>
    <property type="match status" value="1"/>
</dbReference>
<accession>F4PXH2</accession>
<dbReference type="GeneID" id="14871550"/>
<organism evidence="8 9">
    <name type="scientific">Cavenderia fasciculata</name>
    <name type="common">Slime mold</name>
    <name type="synonym">Dictyostelium fasciculatum</name>
    <dbReference type="NCBI Taxonomy" id="261658"/>
    <lineage>
        <taxon>Eukaryota</taxon>
        <taxon>Amoebozoa</taxon>
        <taxon>Evosea</taxon>
        <taxon>Eumycetozoa</taxon>
        <taxon>Dictyostelia</taxon>
        <taxon>Acytosteliales</taxon>
        <taxon>Cavenderiaceae</taxon>
        <taxon>Cavenderia</taxon>
    </lineage>
</organism>
<dbReference type="OMA" id="YWNITIA"/>
<protein>
    <recommendedName>
        <fullName evidence="10">EGF-like domain-containing protein</fullName>
    </recommendedName>
</protein>
<feature type="domain" description="DUF7949" evidence="7">
    <location>
        <begin position="1027"/>
        <end position="1060"/>
    </location>
</feature>
<gene>
    <name evidence="8" type="ORF">DFA_00059</name>
</gene>
<evidence type="ECO:0000313" key="8">
    <source>
        <dbReference type="EMBL" id="EGG19482.1"/>
    </source>
</evidence>
<feature type="domain" description="DUF7035" evidence="5">
    <location>
        <begin position="653"/>
        <end position="792"/>
    </location>
</feature>
<dbReference type="Proteomes" id="UP000007797">
    <property type="component" value="Unassembled WGS sequence"/>
</dbReference>
<evidence type="ECO:0000259" key="6">
    <source>
        <dbReference type="Pfam" id="PF24893"/>
    </source>
</evidence>
<dbReference type="EMBL" id="GL883014">
    <property type="protein sequence ID" value="EGG19482.1"/>
    <property type="molecule type" value="Genomic_DNA"/>
</dbReference>
<feature type="domain" description="ComC supersandwich" evidence="3">
    <location>
        <begin position="1089"/>
        <end position="1302"/>
    </location>
</feature>
<dbReference type="PANTHER" id="PTHR31378">
    <property type="entry name" value="EGF-LIKE DOMAIN-CONTAINING PROTEIN-RELATED-RELATED"/>
    <property type="match status" value="1"/>
</dbReference>
<keyword evidence="1" id="KW-1133">Transmembrane helix</keyword>
<dbReference type="PANTHER" id="PTHR31378:SF17">
    <property type="match status" value="1"/>
</dbReference>
<dbReference type="Pfam" id="PF24893">
    <property type="entry name" value="DUF7743"/>
    <property type="match status" value="1"/>
</dbReference>
<feature type="transmembrane region" description="Helical" evidence="1">
    <location>
        <begin position="1323"/>
        <end position="1345"/>
    </location>
</feature>
<sequence length="1369" mass="153100">MKRLIIVILILVFNIYYVNSYLNEYVQGKVSDLFYDCSSGESCRCQATFFMTLNSTSLLVQPVSTGSTDYDYINQEYKSIVSQGTLTTIYVEMWNRPGYNTYPILSVSNMESDAIDVTVPWICQEQHFQFKLTPIQRLGFLYVVGVSTINSTMDISPAYGSSPGFALVAYIARTYLNEVNLCVLPLKNQTSVLSYNDPLTLPITTPLVSTNYTIPNITPFVNLTFISAIHYPTVQVYVEYGQSGQINSFINVQGYNKPAIVFSEFGSVFPMLGNSQDMQLVSADKFNYQGITNPIVSQTFYNIRGPTLTPILPSPKSFDLYFQDPQTFFTNSTPIDLGPTLGTLNLVMGDYFNPVKLYYQSNVEYTIPYPYGYKHNYDEQLNLIRYSFSFLTGVFNFKATILFRQTTQLFDETINFYLQDTLVPILVSVDFQPFSSDSFIVTMRITDNFSGVYKIEFGTSPVRRFYASDTLISGNELDGIYVFEYSYSSIDTSPHLINIYDNNQNVLQIEKDIYDINLTKIPPRPFNPILQITSDDFTHFEFYPNIVNTSLGPSMVTMLFNLTENFPRDTLVKFSFGWNSHMLYYTDLMMPVIAEYHPPDNMFRADFLIPANTENYTLTFAKTSFSPIDAIQASLIEKFGSQAKVDLVSNYLDIKPPMVTRLVPIPGNNIMNSGADFLVGFNITIVDRPNGFREGTWNIKSSIDGKLYSFKLDNSTRVSGDQFEGTYQVNWTMDGSYCQNQTFSTYNISLVDQSGATSEYPSLMNFEPAVHLDPFIQLITSPLNLFINYNCSVPTTSDSVPPTILAFSFTQDNDARVVNFDLTIQDALVGISLRHNPVVYIWDKNGRYVSIESNNRIIHNVSTVSYQYSTQLTYSVASTPSLVSVYGLVDKNLNTDGYSSADLKSNGFQYDITVPQSPDVPVLFESTSVYRIGGILTVRGAKLGDSTLPNLVAFIDYGNGEEMAPIDMVYNVGLHVKVGTIPSTTTKLILRVRSNVPSQQYSNKLVIQVKEYKPTRVIPPNPEPIPCPGSPLVCSGRGQCTNDGCVCVAPWFGPACTSQVVPVNPPIRNETDPTVIIGGGNGTSGGNGTGGNQPIKVRTIISIVAIRELSYDGVEVAMHKFSNWTLTDQSNSTQDNIHNSTQLYNYQTLMNQNSTLVNVNIEWFNQSTTIQFAQSNITLPPFSTKISMSLSRYDFASILNTLQVIFKVTFQDDEGIDRCVEKGYGLGNDDNQDDVQWLKIQIEDQMLYGQFIRRALVDGRPNNVRNVVLDGLFGDTLSTDSFIGINIPHYSFSATIDPNFSNLINFDGETPSCGDTNKLSNGAIAGIVVGCVIALAIVIGTIILIKKKHTQKGYEIQMKKKLDSFNKSQ</sequence>
<dbReference type="InterPro" id="IPR056645">
    <property type="entry name" value="DUF7743"/>
</dbReference>
<dbReference type="KEGG" id="dfa:DFA_00059"/>
<feature type="signal peptide" evidence="2">
    <location>
        <begin position="1"/>
        <end position="20"/>
    </location>
</feature>
<proteinExistence type="predicted"/>
<reference evidence="9" key="1">
    <citation type="journal article" date="2011" name="Genome Res.">
        <title>Phylogeny-wide analysis of social amoeba genomes highlights ancient origins for complex intercellular communication.</title>
        <authorList>
            <person name="Heidel A.J."/>
            <person name="Lawal H.M."/>
            <person name="Felder M."/>
            <person name="Schilde C."/>
            <person name="Helps N.R."/>
            <person name="Tunggal B."/>
            <person name="Rivero F."/>
            <person name="John U."/>
            <person name="Schleicher M."/>
            <person name="Eichinger L."/>
            <person name="Platzer M."/>
            <person name="Noegel A.A."/>
            <person name="Schaap P."/>
            <person name="Gloeckner G."/>
        </authorList>
    </citation>
    <scope>NUCLEOTIDE SEQUENCE [LARGE SCALE GENOMIC DNA]</scope>
    <source>
        <strain evidence="9">SH3</strain>
    </source>
</reference>
<evidence type="ECO:0000259" key="5">
    <source>
        <dbReference type="Pfam" id="PF23034"/>
    </source>
</evidence>
<evidence type="ECO:0000259" key="7">
    <source>
        <dbReference type="Pfam" id="PF25820"/>
    </source>
</evidence>
<dbReference type="RefSeq" id="XP_004357776.1">
    <property type="nucleotide sequence ID" value="XM_004357719.1"/>
</dbReference>
<dbReference type="InterPro" id="IPR057709">
    <property type="entry name" value="DUF7949"/>
</dbReference>
<dbReference type="Pfam" id="PF25820">
    <property type="entry name" value="DUF7949"/>
    <property type="match status" value="1"/>
</dbReference>
<keyword evidence="9" id="KW-1185">Reference proteome</keyword>
<dbReference type="InterPro" id="IPR054484">
    <property type="entry name" value="ComC_SSD"/>
</dbReference>
<feature type="domain" description="DUF7034" evidence="4">
    <location>
        <begin position="803"/>
        <end position="915"/>
    </location>
</feature>
<dbReference type="InterPro" id="IPR055463">
    <property type="entry name" value="DUF7035"/>
</dbReference>
<feature type="chain" id="PRO_5003315880" description="EGF-like domain-containing protein" evidence="2">
    <location>
        <begin position="21"/>
        <end position="1369"/>
    </location>
</feature>
<dbReference type="Pfam" id="PF23033">
    <property type="entry name" value="DUF7034"/>
    <property type="match status" value="1"/>
</dbReference>
<dbReference type="Pfam" id="PF22933">
    <property type="entry name" value="ComC_SSD"/>
    <property type="match status" value="1"/>
</dbReference>
<evidence type="ECO:0000256" key="2">
    <source>
        <dbReference type="SAM" id="SignalP"/>
    </source>
</evidence>
<keyword evidence="1" id="KW-0812">Transmembrane</keyword>
<evidence type="ECO:0008006" key="10">
    <source>
        <dbReference type="Google" id="ProtNLM"/>
    </source>
</evidence>
<feature type="domain" description="DUF7743" evidence="6">
    <location>
        <begin position="419"/>
        <end position="536"/>
    </location>
</feature>